<dbReference type="AlphaFoldDB" id="A0A410WAS3"/>
<name>A0A410WAS3_9CORY</name>
<keyword evidence="2" id="KW-1185">Reference proteome</keyword>
<proteinExistence type="predicted"/>
<accession>A0A410WAS3</accession>
<sequence length="296" mass="31515">MSTLSISVLDAATIFEGPDTLFRYDLPGTGIVEGWATEAVIAQAKELLDGWEHGDVELIGEGEAVEILKAELLAAGAQVIEPEPQVAQVEPRRATMPKLAIKQQCGVSKRQKIAWGLITSVALLAVIASWRWLASADAPAPIEAQAEPSKTTVASISTPAPPAAKAPVLRSMELDGLRVKLPVDFGLAASDGDVMATGEDPNLRILLSKEQPGRSLSNTLDAVRVDDSLEVLEAHARVAEAPAVVYLERAADGSQVRWTQWQRGEHMLFVGCQTREAASNQQLAACDQAVASLELG</sequence>
<dbReference type="EMBL" id="CP035299">
    <property type="protein sequence ID" value="QAU53057.1"/>
    <property type="molecule type" value="Genomic_DNA"/>
</dbReference>
<gene>
    <name evidence="1" type="ORF">CPELA_09010</name>
</gene>
<dbReference type="Proteomes" id="UP000288929">
    <property type="component" value="Chromosome"/>
</dbReference>
<dbReference type="InterPro" id="IPR023840">
    <property type="entry name" value="T7SS_Rv3446c"/>
</dbReference>
<evidence type="ECO:0000313" key="2">
    <source>
        <dbReference type="Proteomes" id="UP000288929"/>
    </source>
</evidence>
<dbReference type="NCBIfam" id="TIGR03931">
    <property type="entry name" value="T7SS_Rv3446c"/>
    <property type="match status" value="1"/>
</dbReference>
<protein>
    <submittedName>
        <fullName evidence="1">Uncharacterized protein</fullName>
    </submittedName>
</protein>
<reference evidence="1 2" key="1">
    <citation type="submission" date="2019-01" db="EMBL/GenBank/DDBJ databases">
        <authorList>
            <person name="Ruckert C."/>
            <person name="Busche T."/>
            <person name="Kalinowski J."/>
        </authorList>
    </citation>
    <scope>NUCLEOTIDE SEQUENCE [LARGE SCALE GENOMIC DNA]</scope>
    <source>
        <strain evidence="1 2">136/3</strain>
    </source>
</reference>
<organism evidence="1 2">
    <name type="scientific">Corynebacterium pelargi</name>
    <dbReference type="NCBI Taxonomy" id="1471400"/>
    <lineage>
        <taxon>Bacteria</taxon>
        <taxon>Bacillati</taxon>
        <taxon>Actinomycetota</taxon>
        <taxon>Actinomycetes</taxon>
        <taxon>Mycobacteriales</taxon>
        <taxon>Corynebacteriaceae</taxon>
        <taxon>Corynebacterium</taxon>
    </lineage>
</organism>
<evidence type="ECO:0000313" key="1">
    <source>
        <dbReference type="EMBL" id="QAU53057.1"/>
    </source>
</evidence>
<dbReference type="RefSeq" id="WP_188358290.1">
    <property type="nucleotide sequence ID" value="NZ_BMCX01000002.1"/>
</dbReference>
<dbReference type="KEGG" id="cpeg:CPELA_09010"/>